<evidence type="ECO:0000259" key="3">
    <source>
        <dbReference type="PROSITE" id="PS50076"/>
    </source>
</evidence>
<dbReference type="PROSITE" id="PS50076">
    <property type="entry name" value="DNAJ_2"/>
    <property type="match status" value="1"/>
</dbReference>
<dbReference type="CDD" id="cd10747">
    <property type="entry name" value="DnaJ_C"/>
    <property type="match status" value="1"/>
</dbReference>
<dbReference type="SUPFAM" id="SSF46565">
    <property type="entry name" value="Chaperone J-domain"/>
    <property type="match status" value="1"/>
</dbReference>
<dbReference type="GO" id="GO:0051082">
    <property type="term" value="F:unfolded protein binding"/>
    <property type="evidence" value="ECO:0007669"/>
    <property type="project" value="InterPro"/>
</dbReference>
<feature type="domain" description="J" evidence="3">
    <location>
        <begin position="6"/>
        <end position="69"/>
    </location>
</feature>
<evidence type="ECO:0000256" key="2">
    <source>
        <dbReference type="ARBA" id="ARBA00023186"/>
    </source>
</evidence>
<dbReference type="GO" id="GO:0006260">
    <property type="term" value="P:DNA replication"/>
    <property type="evidence" value="ECO:0007669"/>
    <property type="project" value="UniProtKB-KW"/>
</dbReference>
<dbReference type="SMART" id="SM00271">
    <property type="entry name" value="DnaJ"/>
    <property type="match status" value="1"/>
</dbReference>
<dbReference type="PRINTS" id="PR00625">
    <property type="entry name" value="JDOMAIN"/>
</dbReference>
<name>A0A2T2XAN4_9FIRM</name>
<dbReference type="AlphaFoldDB" id="A0A2T2XAN4"/>
<dbReference type="InterPro" id="IPR008971">
    <property type="entry name" value="HSP40/DnaJ_pept-bd"/>
</dbReference>
<dbReference type="InterPro" id="IPR001623">
    <property type="entry name" value="DnaJ_domain"/>
</dbReference>
<dbReference type="Gene3D" id="2.60.260.20">
    <property type="entry name" value="Urease metallochaperone UreE, N-terminal domain"/>
    <property type="match status" value="2"/>
</dbReference>
<dbReference type="Proteomes" id="UP000242699">
    <property type="component" value="Unassembled WGS sequence"/>
</dbReference>
<proteinExistence type="predicted"/>
<dbReference type="PANTHER" id="PTHR44145:SF3">
    <property type="entry name" value="DNAJ HOMOLOG SUBFAMILY A MEMBER 3, MITOCHONDRIAL"/>
    <property type="match status" value="1"/>
</dbReference>
<dbReference type="PANTHER" id="PTHR44145">
    <property type="entry name" value="DNAJ HOMOLOG SUBFAMILY A MEMBER 3, MITOCHONDRIAL"/>
    <property type="match status" value="1"/>
</dbReference>
<keyword evidence="2" id="KW-0143">Chaperone</keyword>
<dbReference type="InterPro" id="IPR036869">
    <property type="entry name" value="J_dom_sf"/>
</dbReference>
<reference evidence="4 5" key="1">
    <citation type="journal article" date="2014" name="BMC Genomics">
        <title>Comparison of environmental and isolate Sulfobacillus genomes reveals diverse carbon, sulfur, nitrogen, and hydrogen metabolisms.</title>
        <authorList>
            <person name="Justice N.B."/>
            <person name="Norman A."/>
            <person name="Brown C.T."/>
            <person name="Singh A."/>
            <person name="Thomas B.C."/>
            <person name="Banfield J.F."/>
        </authorList>
    </citation>
    <scope>NUCLEOTIDE SEQUENCE [LARGE SCALE GENOMIC DNA]</scope>
    <source>
        <strain evidence="4">AMDSBA1</strain>
    </source>
</reference>
<dbReference type="EMBL" id="PXYT01000002">
    <property type="protein sequence ID" value="PSR31530.1"/>
    <property type="molecule type" value="Genomic_DNA"/>
</dbReference>
<dbReference type="Gene3D" id="1.10.287.110">
    <property type="entry name" value="DnaJ domain"/>
    <property type="match status" value="1"/>
</dbReference>
<dbReference type="Pfam" id="PF00226">
    <property type="entry name" value="DnaJ"/>
    <property type="match status" value="1"/>
</dbReference>
<organism evidence="4 5">
    <name type="scientific">Sulfobacillus benefaciens</name>
    <dbReference type="NCBI Taxonomy" id="453960"/>
    <lineage>
        <taxon>Bacteria</taxon>
        <taxon>Bacillati</taxon>
        <taxon>Bacillota</taxon>
        <taxon>Clostridia</taxon>
        <taxon>Eubacteriales</taxon>
        <taxon>Clostridiales Family XVII. Incertae Sedis</taxon>
        <taxon>Sulfobacillus</taxon>
    </lineage>
</organism>
<dbReference type="InterPro" id="IPR051938">
    <property type="entry name" value="Apopto_cytoskel_mod"/>
</dbReference>
<comment type="caution">
    <text evidence="4">The sequence shown here is derived from an EMBL/GenBank/DDBJ whole genome shotgun (WGS) entry which is preliminary data.</text>
</comment>
<gene>
    <name evidence="4" type="ORF">C7B43_02210</name>
</gene>
<dbReference type="CDD" id="cd06257">
    <property type="entry name" value="DnaJ"/>
    <property type="match status" value="1"/>
</dbReference>
<evidence type="ECO:0000313" key="5">
    <source>
        <dbReference type="Proteomes" id="UP000242699"/>
    </source>
</evidence>
<dbReference type="InterPro" id="IPR018253">
    <property type="entry name" value="DnaJ_domain_CS"/>
</dbReference>
<dbReference type="SUPFAM" id="SSF49493">
    <property type="entry name" value="HSP40/DnaJ peptide-binding domain"/>
    <property type="match status" value="2"/>
</dbReference>
<accession>A0A2T2XAN4</accession>
<sequence length="312" mass="34791">MAAPKDYYKVLEVGENADQETIKKSYRRLARKYHPDVSGKSGEDKFKDINEAYEVLSDPKKRREYDQMRLGYAQRQARSQGPGYQRVTFDDDFAGWGSIFEDLFSQAGADSGFTTTRTRTQNVPEETVTLTLEQVARGETVQLTVSEPHVCPVCHGRNANCPRCGGLGQVTEPRKFSVTIPPGVEAGSVLRVGNYARLRVEVAPHPRFVRQGNNLVGRLMVPVPLAARGGEVPIKPLIGDTVMVKVPPHTNQGKMLRLRGLGLVQRGTNIKGDLLLEVTLRFPEPFTAEDDQLYEKLRENHKEVGGEIHAPR</sequence>
<dbReference type="InterPro" id="IPR002939">
    <property type="entry name" value="DnaJ_C"/>
</dbReference>
<dbReference type="PROSITE" id="PS00636">
    <property type="entry name" value="DNAJ_1"/>
    <property type="match status" value="1"/>
</dbReference>
<dbReference type="Pfam" id="PF01556">
    <property type="entry name" value="DnaJ_C"/>
    <property type="match status" value="1"/>
</dbReference>
<evidence type="ECO:0000313" key="4">
    <source>
        <dbReference type="EMBL" id="PSR31530.1"/>
    </source>
</evidence>
<keyword evidence="1" id="KW-0235">DNA replication</keyword>
<dbReference type="GO" id="GO:0006457">
    <property type="term" value="P:protein folding"/>
    <property type="evidence" value="ECO:0007669"/>
    <property type="project" value="InterPro"/>
</dbReference>
<protein>
    <submittedName>
        <fullName evidence="4">Molecular chaperone DnaJ</fullName>
    </submittedName>
</protein>
<evidence type="ECO:0000256" key="1">
    <source>
        <dbReference type="ARBA" id="ARBA00022705"/>
    </source>
</evidence>